<keyword evidence="4" id="KW-0067">ATP-binding</keyword>
<evidence type="ECO:0000256" key="5">
    <source>
        <dbReference type="ARBA" id="ARBA00023266"/>
    </source>
</evidence>
<sequence length="312" mass="34328">MEKTGLSRDIEDAAIVPVPNSNLVMVKSLDIFTPIVDEPQTMGEIAACNVTNDVFAMNVPEISGMLVFLGINTNTPMKIAERILEGIKFFMEKKINSKVDGGHTIYSEWPLIGGEASGFVNKNSIILKKGVKEGDKLILTKPIGLQPIMAAYRLLKDSPEMLDTYSKKELKNSIELAIKIMTTPNQNVVQTIHSYQDFSFIHAMTDVTGFGLAGHLLEILQNSNLSAIIETIPSIQHSESLSNDFGFLFNECKCAETAGGMLLAVDPNMSEEFSIRLSSNGILNWIVGKIDSVAYEQVRVSKNVKNIEITKI</sequence>
<dbReference type="EMBL" id="LAZR01008548">
    <property type="protein sequence ID" value="KKM78070.1"/>
    <property type="molecule type" value="Genomic_DNA"/>
</dbReference>
<dbReference type="Pfam" id="PF02769">
    <property type="entry name" value="AIRS_C"/>
    <property type="match status" value="1"/>
</dbReference>
<evidence type="ECO:0000256" key="3">
    <source>
        <dbReference type="ARBA" id="ARBA00022777"/>
    </source>
</evidence>
<reference evidence="8" key="1">
    <citation type="journal article" date="2015" name="Nature">
        <title>Complex archaea that bridge the gap between prokaryotes and eukaryotes.</title>
        <authorList>
            <person name="Spang A."/>
            <person name="Saw J.H."/>
            <person name="Jorgensen S.L."/>
            <person name="Zaremba-Niedzwiedzka K."/>
            <person name="Martijn J."/>
            <person name="Lind A.E."/>
            <person name="van Eijk R."/>
            <person name="Schleper C."/>
            <person name="Guy L."/>
            <person name="Ettema T.J."/>
        </authorList>
    </citation>
    <scope>NUCLEOTIDE SEQUENCE</scope>
</reference>
<evidence type="ECO:0008006" key="9">
    <source>
        <dbReference type="Google" id="ProtNLM"/>
    </source>
</evidence>
<keyword evidence="1" id="KW-0808">Transferase</keyword>
<keyword evidence="2" id="KW-0547">Nucleotide-binding</keyword>
<accession>A0A0F9MMI4</accession>
<dbReference type="SUPFAM" id="SSF56042">
    <property type="entry name" value="PurM C-terminal domain-like"/>
    <property type="match status" value="1"/>
</dbReference>
<dbReference type="InterPro" id="IPR016188">
    <property type="entry name" value="PurM-like_N"/>
</dbReference>
<protein>
    <recommendedName>
        <fullName evidence="9">PurM-like C-terminal domain-containing protein</fullName>
    </recommendedName>
</protein>
<organism evidence="8">
    <name type="scientific">marine sediment metagenome</name>
    <dbReference type="NCBI Taxonomy" id="412755"/>
    <lineage>
        <taxon>unclassified sequences</taxon>
        <taxon>metagenomes</taxon>
        <taxon>ecological metagenomes</taxon>
    </lineage>
</organism>
<comment type="caution">
    <text evidence="8">The sequence shown here is derived from an EMBL/GenBank/DDBJ whole genome shotgun (WGS) entry which is preliminary data.</text>
</comment>
<dbReference type="InterPro" id="IPR036676">
    <property type="entry name" value="PurM-like_C_sf"/>
</dbReference>
<evidence type="ECO:0000259" key="6">
    <source>
        <dbReference type="Pfam" id="PF00586"/>
    </source>
</evidence>
<evidence type="ECO:0000259" key="7">
    <source>
        <dbReference type="Pfam" id="PF02769"/>
    </source>
</evidence>
<gene>
    <name evidence="8" type="ORF">LCGC14_1363650</name>
</gene>
<dbReference type="InterPro" id="IPR004536">
    <property type="entry name" value="SPS/SelD"/>
</dbReference>
<dbReference type="GO" id="GO:0005524">
    <property type="term" value="F:ATP binding"/>
    <property type="evidence" value="ECO:0007669"/>
    <property type="project" value="UniProtKB-KW"/>
</dbReference>
<keyword evidence="3" id="KW-0418">Kinase</keyword>
<dbReference type="PANTHER" id="PTHR10256:SF0">
    <property type="entry name" value="INACTIVE SELENIDE, WATER DIKINASE-LIKE PROTEIN-RELATED"/>
    <property type="match status" value="1"/>
</dbReference>
<dbReference type="InterPro" id="IPR036921">
    <property type="entry name" value="PurM-like_N_sf"/>
</dbReference>
<keyword evidence="5" id="KW-0711">Selenium</keyword>
<feature type="domain" description="PurM-like N-terminal" evidence="6">
    <location>
        <begin position="11"/>
        <end position="119"/>
    </location>
</feature>
<dbReference type="GO" id="GO:0005737">
    <property type="term" value="C:cytoplasm"/>
    <property type="evidence" value="ECO:0007669"/>
    <property type="project" value="TreeGrafter"/>
</dbReference>
<evidence type="ECO:0000256" key="4">
    <source>
        <dbReference type="ARBA" id="ARBA00022840"/>
    </source>
</evidence>
<dbReference type="SUPFAM" id="SSF55326">
    <property type="entry name" value="PurM N-terminal domain-like"/>
    <property type="match status" value="1"/>
</dbReference>
<dbReference type="Pfam" id="PF00586">
    <property type="entry name" value="AIRS"/>
    <property type="match status" value="1"/>
</dbReference>
<proteinExistence type="predicted"/>
<evidence type="ECO:0000313" key="8">
    <source>
        <dbReference type="EMBL" id="KKM78070.1"/>
    </source>
</evidence>
<dbReference type="NCBIfam" id="TIGR00476">
    <property type="entry name" value="selD"/>
    <property type="match status" value="1"/>
</dbReference>
<evidence type="ECO:0000256" key="2">
    <source>
        <dbReference type="ARBA" id="ARBA00022741"/>
    </source>
</evidence>
<dbReference type="GO" id="GO:0016260">
    <property type="term" value="P:selenocysteine biosynthetic process"/>
    <property type="evidence" value="ECO:0007669"/>
    <property type="project" value="TreeGrafter"/>
</dbReference>
<dbReference type="PANTHER" id="PTHR10256">
    <property type="entry name" value="SELENIDE, WATER DIKINASE"/>
    <property type="match status" value="1"/>
</dbReference>
<dbReference type="Gene3D" id="3.90.650.10">
    <property type="entry name" value="PurM-like C-terminal domain"/>
    <property type="match status" value="1"/>
</dbReference>
<name>A0A0F9MMI4_9ZZZZ</name>
<dbReference type="AlphaFoldDB" id="A0A0F9MMI4"/>
<feature type="domain" description="PurM-like C-terminal" evidence="7">
    <location>
        <begin position="132"/>
        <end position="299"/>
    </location>
</feature>
<evidence type="ECO:0000256" key="1">
    <source>
        <dbReference type="ARBA" id="ARBA00022679"/>
    </source>
</evidence>
<dbReference type="GO" id="GO:0004756">
    <property type="term" value="F:selenide, water dikinase activity"/>
    <property type="evidence" value="ECO:0007669"/>
    <property type="project" value="TreeGrafter"/>
</dbReference>
<dbReference type="Gene3D" id="3.30.1330.10">
    <property type="entry name" value="PurM-like, N-terminal domain"/>
    <property type="match status" value="1"/>
</dbReference>
<dbReference type="InterPro" id="IPR010918">
    <property type="entry name" value="PurM-like_C_dom"/>
</dbReference>